<organism evidence="6 7">
    <name type="scientific">Flavobacterium aurantiibacter</name>
    <dbReference type="NCBI Taxonomy" id="2023067"/>
    <lineage>
        <taxon>Bacteria</taxon>
        <taxon>Pseudomonadati</taxon>
        <taxon>Bacteroidota</taxon>
        <taxon>Flavobacteriia</taxon>
        <taxon>Flavobacteriales</taxon>
        <taxon>Flavobacteriaceae</taxon>
        <taxon>Flavobacterium</taxon>
    </lineage>
</organism>
<dbReference type="GO" id="GO:0030313">
    <property type="term" value="C:cell envelope"/>
    <property type="evidence" value="ECO:0007669"/>
    <property type="project" value="UniProtKB-SubCell"/>
</dbReference>
<keyword evidence="7" id="KW-1185">Reference proteome</keyword>
<feature type="transmembrane region" description="Helical" evidence="4">
    <location>
        <begin position="32"/>
        <end position="52"/>
    </location>
</feature>
<accession>A0A255ZN07</accession>
<dbReference type="RefSeq" id="WP_094486900.1">
    <property type="nucleotide sequence ID" value="NZ_NOXX01000210.1"/>
</dbReference>
<keyword evidence="4" id="KW-0812">Transmembrane</keyword>
<dbReference type="PANTHER" id="PTHR32347">
    <property type="entry name" value="EFFLUX SYSTEM COMPONENT YKNX-RELATED"/>
    <property type="match status" value="1"/>
</dbReference>
<dbReference type="InterPro" id="IPR050465">
    <property type="entry name" value="UPF0194_transport"/>
</dbReference>
<proteinExistence type="predicted"/>
<dbReference type="InterPro" id="IPR011053">
    <property type="entry name" value="Single_hybrid_motif"/>
</dbReference>
<sequence length="457" mass="51675">MLNLSKENSVYIPQAERFKTVRSLENRPHYKILNRFMAIFGIILIIFMFLPWTQNISGTGSVTTLRPGQRPQTIHTTIAGRIEKWYVQEGQFVKKGDTIVYLSEVKEDYLDPNLVENTKNQRDAKKSAAASYGQKVVALEGQKGAILRELKLKTEQARNKVLQAKLKIKSDSTDLVATKTLLRIANTQYNRAVTLNKDGLKPVTDVEEKRLKQQEMEAKIITIENKFLASKNELINAIVELDRLESEYAEKIAKVESDQFTAKSSQFDTEAQVNKLDNQYVNYNIRNGMYYILAPQDGYVNRALQSGVGEIIKEGTPVVSIMPQNFEIAVETFVSPIDLPLIKRGEKVRVWFDGWPTIVFSGWPDMSYGTFGGTVVAIENFISENGKYRVLIAPDNTDQQWPTQLAIGSGAQTIALLETVPVWFEIWRRLNGFPPNYYKGASSDIKSNSSTPKKDGK</sequence>
<comment type="caution">
    <text evidence="6">The sequence shown here is derived from an EMBL/GenBank/DDBJ whole genome shotgun (WGS) entry which is preliminary data.</text>
</comment>
<dbReference type="EMBL" id="NOXX01000216">
    <property type="protein sequence ID" value="OYQ41992.1"/>
    <property type="molecule type" value="Genomic_DNA"/>
</dbReference>
<dbReference type="OrthoDB" id="9760528at2"/>
<reference evidence="6 7" key="1">
    <citation type="submission" date="2017-07" db="EMBL/GenBank/DDBJ databases">
        <title>Flavobacterium cyanobacteriorum sp. nov., isolated from cyanobacterial aggregates in a eutrophic lake.</title>
        <authorList>
            <person name="Cai H."/>
        </authorList>
    </citation>
    <scope>NUCLEOTIDE SEQUENCE [LARGE SCALE GENOMIC DNA]</scope>
    <source>
        <strain evidence="6 7">TH167</strain>
    </source>
</reference>
<evidence type="ECO:0000256" key="4">
    <source>
        <dbReference type="SAM" id="Phobius"/>
    </source>
</evidence>
<keyword evidence="4" id="KW-0472">Membrane</keyword>
<feature type="coiled-coil region" evidence="3">
    <location>
        <begin position="206"/>
        <end position="254"/>
    </location>
</feature>
<evidence type="ECO:0000256" key="3">
    <source>
        <dbReference type="SAM" id="Coils"/>
    </source>
</evidence>
<evidence type="ECO:0000313" key="5">
    <source>
        <dbReference type="EMBL" id="OYQ41992.1"/>
    </source>
</evidence>
<gene>
    <name evidence="6" type="ORF">CHX27_11360</name>
    <name evidence="5" type="ORF">CHX27_12565</name>
</gene>
<dbReference type="PANTHER" id="PTHR32347:SF23">
    <property type="entry name" value="BLL5650 PROTEIN"/>
    <property type="match status" value="1"/>
</dbReference>
<dbReference type="AlphaFoldDB" id="A0A255ZN07"/>
<keyword evidence="4" id="KW-1133">Transmembrane helix</keyword>
<dbReference type="SUPFAM" id="SSF51230">
    <property type="entry name" value="Single hybrid motif"/>
    <property type="match status" value="1"/>
</dbReference>
<dbReference type="Proteomes" id="UP000216035">
    <property type="component" value="Unassembled WGS sequence"/>
</dbReference>
<evidence type="ECO:0000256" key="2">
    <source>
        <dbReference type="ARBA" id="ARBA00023054"/>
    </source>
</evidence>
<evidence type="ECO:0000313" key="7">
    <source>
        <dbReference type="Proteomes" id="UP000216035"/>
    </source>
</evidence>
<evidence type="ECO:0000256" key="1">
    <source>
        <dbReference type="ARBA" id="ARBA00004196"/>
    </source>
</evidence>
<protein>
    <submittedName>
        <fullName evidence="6">Biotin attachment protein</fullName>
    </submittedName>
</protein>
<comment type="subcellular location">
    <subcellularLocation>
        <location evidence="1">Cell envelope</location>
    </subcellularLocation>
</comment>
<keyword evidence="2 3" id="KW-0175">Coiled coil</keyword>
<evidence type="ECO:0000313" key="6">
    <source>
        <dbReference type="EMBL" id="OYQ42888.1"/>
    </source>
</evidence>
<dbReference type="Gene3D" id="2.40.50.100">
    <property type="match status" value="1"/>
</dbReference>
<name>A0A255ZN07_9FLAO</name>
<dbReference type="EMBL" id="NOXX01000210">
    <property type="protein sequence ID" value="OYQ42888.1"/>
    <property type="molecule type" value="Genomic_DNA"/>
</dbReference>